<dbReference type="PROSITE" id="PS00455">
    <property type="entry name" value="AMP_BINDING"/>
    <property type="match status" value="2"/>
</dbReference>
<dbReference type="FunFam" id="3.30.300.30:FF:000033">
    <property type="entry name" value="Nonribosomal siderophore peptide synthase SidC"/>
    <property type="match status" value="1"/>
</dbReference>
<dbReference type="Gene3D" id="3.30.559.10">
    <property type="entry name" value="Chloramphenicol acetyltransferase-like domain"/>
    <property type="match status" value="6"/>
</dbReference>
<dbReference type="PROSITE" id="PS00012">
    <property type="entry name" value="PHOSPHOPANTETHEINE"/>
    <property type="match status" value="3"/>
</dbReference>
<dbReference type="InterPro" id="IPR010071">
    <property type="entry name" value="AA_adenyl_dom"/>
</dbReference>
<dbReference type="InterPro" id="IPR023213">
    <property type="entry name" value="CAT-like_dom_sf"/>
</dbReference>
<dbReference type="InterPro" id="IPR020806">
    <property type="entry name" value="PKS_PP-bd"/>
</dbReference>
<evidence type="ECO:0000256" key="4">
    <source>
        <dbReference type="ARBA" id="ARBA00022598"/>
    </source>
</evidence>
<feature type="compositionally biased region" description="Acidic residues" evidence="6">
    <location>
        <begin position="1586"/>
        <end position="1595"/>
    </location>
</feature>
<comment type="caution">
    <text evidence="8">The sequence shown here is derived from an EMBL/GenBank/DDBJ whole genome shotgun (WGS) entry which is preliminary data.</text>
</comment>
<protein>
    <recommendedName>
        <fullName evidence="7">Carrier domain-containing protein</fullName>
    </recommendedName>
</protein>
<dbReference type="GO" id="GO:0010106">
    <property type="term" value="P:cellular response to iron ion starvation"/>
    <property type="evidence" value="ECO:0007669"/>
    <property type="project" value="UniProtKB-ARBA"/>
</dbReference>
<dbReference type="CDD" id="cd05918">
    <property type="entry name" value="A_NRPS_SidN3_like"/>
    <property type="match status" value="3"/>
</dbReference>
<dbReference type="NCBIfam" id="NF003417">
    <property type="entry name" value="PRK04813.1"/>
    <property type="match status" value="3"/>
</dbReference>
<evidence type="ECO:0000256" key="1">
    <source>
        <dbReference type="ARBA" id="ARBA00004924"/>
    </source>
</evidence>
<dbReference type="VEuPathDB" id="FungiDB:BTJ68_01728"/>
<dbReference type="GO" id="GO:0016874">
    <property type="term" value="F:ligase activity"/>
    <property type="evidence" value="ECO:0007669"/>
    <property type="project" value="UniProtKB-KW"/>
</dbReference>
<reference evidence="8 9" key="1">
    <citation type="journal article" date="2018" name="BMC Genomics">
        <title>Genomic evidence for intraspecific hybridization in a clonal and extremely halotolerant yeast.</title>
        <authorList>
            <person name="Gostincar C."/>
            <person name="Stajich J.E."/>
            <person name="Zupancic J."/>
            <person name="Zalar P."/>
            <person name="Gunde-Cimerman N."/>
        </authorList>
    </citation>
    <scope>NUCLEOTIDE SEQUENCE [LARGE SCALE GENOMIC DNA]</scope>
    <source>
        <strain evidence="8 9">EXF-171</strain>
    </source>
</reference>
<gene>
    <name evidence="8" type="ORF">D0862_09416</name>
</gene>
<dbReference type="InterPro" id="IPR001242">
    <property type="entry name" value="Condensation_dom"/>
</dbReference>
<dbReference type="Gene3D" id="3.30.300.30">
    <property type="match status" value="3"/>
</dbReference>
<organism evidence="8 9">
    <name type="scientific">Hortaea werneckii</name>
    <name type="common">Black yeast</name>
    <name type="synonym">Cladosporium werneckii</name>
    <dbReference type="NCBI Taxonomy" id="91943"/>
    <lineage>
        <taxon>Eukaryota</taxon>
        <taxon>Fungi</taxon>
        <taxon>Dikarya</taxon>
        <taxon>Ascomycota</taxon>
        <taxon>Pezizomycotina</taxon>
        <taxon>Dothideomycetes</taxon>
        <taxon>Dothideomycetidae</taxon>
        <taxon>Mycosphaerellales</taxon>
        <taxon>Teratosphaeriaceae</taxon>
        <taxon>Hortaea</taxon>
    </lineage>
</organism>
<dbReference type="InterPro" id="IPR045851">
    <property type="entry name" value="AMP-bd_C_sf"/>
</dbReference>
<dbReference type="PANTHER" id="PTHR45527:SF1">
    <property type="entry name" value="FATTY ACID SYNTHASE"/>
    <property type="match status" value="1"/>
</dbReference>
<dbReference type="InterPro" id="IPR042099">
    <property type="entry name" value="ANL_N_sf"/>
</dbReference>
<dbReference type="InterPro" id="IPR036736">
    <property type="entry name" value="ACP-like_sf"/>
</dbReference>
<dbReference type="Gene3D" id="3.40.50.12780">
    <property type="entry name" value="N-terminal domain of ligase-like"/>
    <property type="match status" value="3"/>
</dbReference>
<feature type="region of interest" description="Disordered" evidence="6">
    <location>
        <begin position="1577"/>
        <end position="1596"/>
    </location>
</feature>
<dbReference type="SUPFAM" id="SSF52777">
    <property type="entry name" value="CoA-dependent acyltransferases"/>
    <property type="match status" value="12"/>
</dbReference>
<dbReference type="CDD" id="cd19542">
    <property type="entry name" value="CT_NRPS-like"/>
    <property type="match status" value="1"/>
</dbReference>
<keyword evidence="2" id="KW-0596">Phosphopantetheine</keyword>
<sequence>MAEQRLSILNGNPRRLPGPDKLHDLVSGPTHPSRAAIDYLSRDGQRRTLTYADLHSRADALAHLILRAYRLRRGSSNEKFIVPLYVPQSPELYVAQLAILKAGGAFCPIELDAPEDRLRYILQDVGARVLLTVPELEHQLPSVPDLEILCVSDTSPVEHLGPPEVATSGPDPAYVMYTSGSTGTPKGVLLSHNAATQALLAHEAHIPSFSRFLQFANPTFDVSVFEIFFPFFRGATLVCCDRRRLLNDLPGVINDMAVDAAELTPSVASTLLPERASVPSLRALLTIGEMLKRSVVDEFASSSESKGILYGMYGPTEATIHCTLQPDFEASMAVNNIGIPLDTVSAFVVRPQEDGVTKVPEVLPIGEEGELAVGGYQLADGYLNRDEQTKAAFVHHPTYGRIYRTGDRARMMPQGTLECLGRISSGQVKLRGQRIELGEVEYAVTRANGCKSAVAEVIEGALVAFCVANISGLDVNDVRQTSSKWLPAFMVPTEILVLDDLPYLASGKIDRKALLAYYSKHRQASSPQETSYSEDAVRIASILSAVLRREVPPSSNLQSIGLDSLSAIRFASELHRGGFPRPDATAILEARTISDLESALRGKANKSSGAPKVDNELSRSHPLLAEAPETAERVYQATPIQCAMLIETAKDPYRYCNAVSLAVAGYAIDQVKSALEASIQRHELLRSGFISTEQSASAFAVVVWPRLCDWQVTVTETFNQHFALEKEEDFLRPLSVQLRESQAGVEVLLKLHHALYDQWSIDVFKADLAAELHGKTHEPPTQFVDVSAFHTTNAEFIRSEEALDFWQTHLSGFTSTTFPLMNGRFEPPALRQTSWHDFDVDLLKARRSTADLGYSLPTLYQAAYAYLLSLYSGSADVTFGTVFSGRHISVAGIESVFGPCLSTLPSRLDLSGVNSCLDLLRLTQDRNRAMQRHSLTPLVDIKKAIRHTPGESLFDSLFVWQETSLNMEGAHNAVTEISSADQHEYNFVLELEPTSSGVKARATYQQQLIPSEQAQLALQQIGSIARYLLEQPQDPVEKLLGAFDRQQLSCTNTQPSTAASSREIVSSMEVSVDSRPDEMAIEFAERIDDGNAITHGVTYMELNRKVNRLARFLRSNGVSTGGMVCVCMEKSVDLYVSILAVLKAGAGYLPVLPETPKARLEAILRQAGVQACMVDSTSESVVRNVSTGSVFRVEQLDLQQYESSNLNIETTGSSIAYMVFTSGSTGEPKGVCVTRDNLAGNLAVLAELYPVSDGDRLLQACSHAFDVSVFEIFFTLTSGMCLCSAVKDVLFRDLEQSIRTLNITHLSLTPTVASLINPENVPSIKFLVTAGEGVTDTVRRKWAGHGLHQGYGPSETTNICSVHMDMRLDDPLGNVGPPLRNTSAFVIAPERKCELLPAGAVGEFAFGGEQVFPGYVARDDLNSEKLIDHPEFGRIYRSGDFGRLLHDGTLFISGRLDDQVKLRGNRVELGEINAAMVQRDEVFDCSTMVIEDSHMGQILVAFWVPSQVAKESSQSTVVTADDKGSVPTLFEHLEALLPSYMVPSMLVPISKTPMTTQTKLDKKLLRSLFEGLADDERSSLSRDAGEQDDGQEWSEDESRIADILSEVLKIPRGSIGRTTSFFALGVNSLSAIAFAKKLSVKLGQSIGIAQVLGNASVARLNRTFAQKQDEIRTAGVENLDIFSPSLVQEKIQTYRKEGVEVEAVLPCTPLQEAMLSASASKRSDSYQNRTRFRITGDIQRLRTCWQELVNRHGILRTRFEETDSPAHPYMQIILKHSSLPWQLHKTNDNASDTCVTHANPFLIDIEQTEGKDFMTLRMHHAIYDGMSMSLLLEEAEQLYAAHSLPPAPSFRPFIAEVLEQNTSKAIDYWSDKLQGFKPNPFRSLENASESSYATFRGVLPFGPAELDEHASHQSTTASVLFQASWTKVLAHLQSTNDVCFGNVVSGRTVSVAGVERLVAPCFNTIPVRTNLTNHRTNGQLVKQLHESTVKDQQYQLSSLRRLQYLSANPSAHLFDSILLIQAPVSSLDANIWEQSEEEGSMDMPIVFEITPGSNHFTASLHYSSATLSENMAESIIQAFTSALSASLRFGSSELRFLPDTDVSALNGILAIANDSDQANQQHSSDESATWTDVEEKVREVLSTLSRVATERISKNTSMYQLGLDSLNTAQVASRLRKLGFNIDAMDVAESLTPAAIARKISDSQNSSGENGLAVDLAAFDAERRGEILGSLDIDPHEVEAIRPCTAVQSGMLAQSLHSSGDLYVNHVTFKVPNGVTYEAIRSAWEDTSSATPSLRIGFASCESQYGSFAMILYRQQKDSNFLKVYEKQPDLATLTTGAASDIVANLHQPAWRISLAQSHGASMMTLSLHHALYDADSLESLMQCFYASLAGRPTVTGSIDTILQRILQSEKSCAQEGAAFWEKRLESLSVMKFPDLNPTWVEKSEKLVVSLESKLKQTDVDHYCRSTGVTTQALGQAAWAILLSAYIGEPNVTFGTVFSARLGSQSENITFPAISTIPVSCSVTDSHQQLVKEMVTYNASIQRYRFTPLSSIQRFAGLPGQSLFDTVFVYQKGNYDAESENRWSMVHETSSVDYAASLELEIGANGSIALRLTVDSGNVPGEHADLILKQYESILTSMLDSRETLDAAPGDLISKAPAKERSLPSPASLLHQFVEIQARNIPEHPALEFIWSLDHSSKMQRWSYKQLNERGNQVAHLLLTNSVQPGNTVAVRMHKSPEASFAFLGILKAGCAFLALDPELPKARQEFILRDSGAQVLFINDVDPASDHDLPTRVVALSEKVLKDFPVISVPVKDISPEATSYCLYTSGTTGTPKGCELTHENAVQAMLAFQRLFKGRWNSFSRWLQFASYWFDVSVLEQFWSWSVGITVVGAPRDLVLDDLPGFIEEAKITHIDLTPSLARMLHPDDVPSLHSGVFITGGEALKQEIIDAWGPKHTVCNGYGPTEATIGVTMNTFVGTNAKPSNIGPPFDNVGAYIFKPGTDVPVLRGAVGELCVSGKLVGKGYLNRPELTAKSFPYLESLGERVYRTGDLCRLLADGSISFLGRIDTQAKLRGQRLEIGEIDSIIAGSSDDILDVVSLVHKDKETGKETLVSFIVTMPVERKLDTAVNNSDKPLEQAKRGTQACKDSLPGYMVPTHIIPITRLPLTVNNKVDSKRLTALFESLSPQDLQYLKGTRAGKADLNENESRLAQVICTFLQIDRSAVDRDANLFSLGMSSISVLNLSSLLRKKGYQGASVATIMKNPVLHQLSSALSTFDGQNTEFAQVKQTELSMNAFAQRHRSSVLRKLNLESESVEAVTPCTPLQEGLILESMRQAERPYFNEFHYKLKRAKAEKVMQAINSLAREVDILRTKYVQTDDGFAQVFLTEGAARLEARKLVLHTPDTSALAEQRSDWLSANDYDLREPLRVFVASSGTETTLVFFVHHAIYDGISWELMLSRLAQIYDDQSRPHVAPSFRSILSHGPLRSIPEAKSFWEQRMTGVEFSQLDVNSPAGQATPPSIITALATECSDGVDTIRKQLGVSHQAALQACFEAALVHHFSQIRTYGHVVSGRSIGVEGAENVVGPLFNTLPTAISLDPGSFWGDSITNIHKRNVATVPYQHTSLRDIKKWCSQSPSQQMFDVLFVFQHSVSAAEADADGLWEQIEMPTKADYPLAVEVTLQPDNKIEVMAVAQGQIMSQDVLEGLLSSFCHALQLASDDLGEPVNTHLHIPNITQKRRDIQKPHEAADLNGVHDFEWTQDALALRGAIAQTAGVGEEMVDEHTTIFTLGLDSIDAVRLASRIKKTGLSLPVSKILQAQTIPRMLYMAGSRRVNGPTKAETHRLDNLSTRLTESLGRSGYGLESVERVLPATPHQEALIADMLRSDMTDYYNHDILRVESGVDVQKLQKAWQTVLDYSPILRTAFVQITDPAIDVTFAQVVHRPGVVTVSQHSISGEAELQGLLQDITKDARSSFGSKPSTAVTAVSNGQEHYLILSLAHAQYDGHSLALIHDDVRRAYGDQHAARPSYDPVIETSLASTSEEARTFWIDALSGARPSRFPSKPSNGQNITHYRAERTSKTSLSTARSFCQTNGISIQALAQTTWALALAHYTKNLEVLYGIVLACRDSEEAEQILFPTMNTVPVRAALHGSRKEMMRDVQSAINDVRLWQRTPLRTIQGACAESVRVQSQRNGDGDGDASGGLFDTLFIYQARPDADGGTEKQKLYDSIGGSSSVEFPVAVEMEAVSDVMILRAACKGSVMDQRGTEVILEKMDNVLASLVKDSDAPTVALSGPQASVCGMDWITLASEKPAEDPAPKKSEQGLAAETEEGILSPVAVKIREALAQVAKVSAESISPTTSIENVGIDSISAIKVTALLRKQGVKLAVSEVVRAKSVVRMADIVSSKRQGTSSGRKEQSSDAIITQALERRGLASLPATLGIDERAIETILPATPGQVYMLSVWKNSGGQLFYPTFEYEVSTANVSVSQLRQAWEGLVQRHAILRTVFCLTGDEEMPVLQVALKTPPPSFHDETTKTLHGGVHNQPMVDLSVSNPTEGHYRLSLKIHHALYDAVSLPLLMQNFNTLLLQQEPRPPPIKYEDFLALSLPAQVQQTRRNFWTSYLADIKQPLRLRQPSSKGTELGGKSQEPKTRVEIFKPGLLLSTTELDRTARKEGITVQALLFAAYAQIYAALASQTQQPRDPNASQVASSVETEDLLLGIYLSSRTLLPSLEHLPAPTLNLVPLAIRAPRSKPLIALAREVQRDLERISDSSSLFAEDGDGEGGGGGGNLSSVGLWEIKQWTGREVDTFVNFLRVPGEEDDDDEEKTSGRLVREVESVGDKRKGEGYSRTVRPEIGISSKQQQELEMKTAGEGRGNDGLPAELEGLEKIADAYPSSLDLEATISPSGTLDVGIFCPQEMLSLEGAEGVLEELRRKLGT</sequence>
<dbReference type="Gene3D" id="3.30.559.30">
    <property type="entry name" value="Nonribosomal peptide synthetase, condensation domain"/>
    <property type="match status" value="6"/>
</dbReference>
<comment type="pathway">
    <text evidence="1">Siderophore biosynthesis.</text>
</comment>
<dbReference type="EMBL" id="QWIQ01000343">
    <property type="protein sequence ID" value="RMY92675.1"/>
    <property type="molecule type" value="Genomic_DNA"/>
</dbReference>
<dbReference type="InterPro" id="IPR000873">
    <property type="entry name" value="AMP-dep_synth/lig_dom"/>
</dbReference>
<dbReference type="SUPFAM" id="SSF56801">
    <property type="entry name" value="Acetyl-CoA synthetase-like"/>
    <property type="match status" value="3"/>
</dbReference>
<dbReference type="InterPro" id="IPR006162">
    <property type="entry name" value="Ppantetheine_attach_site"/>
</dbReference>
<dbReference type="SMART" id="SM00823">
    <property type="entry name" value="PKS_PP"/>
    <property type="match status" value="5"/>
</dbReference>
<feature type="domain" description="Carrier" evidence="7">
    <location>
        <begin position="3200"/>
        <end position="3277"/>
    </location>
</feature>
<dbReference type="InterPro" id="IPR020845">
    <property type="entry name" value="AMP-binding_CS"/>
</dbReference>
<feature type="domain" description="Carrier" evidence="7">
    <location>
        <begin position="1591"/>
        <end position="1668"/>
    </location>
</feature>
<dbReference type="GO" id="GO:0005737">
    <property type="term" value="C:cytoplasm"/>
    <property type="evidence" value="ECO:0007669"/>
    <property type="project" value="TreeGrafter"/>
</dbReference>
<dbReference type="FunFam" id="3.40.50.12780:FF:000024">
    <property type="entry name" value="Nonribosomal siderophore peptide synthase SidC"/>
    <property type="match status" value="2"/>
</dbReference>
<feature type="domain" description="Carrier" evidence="7">
    <location>
        <begin position="2131"/>
        <end position="2204"/>
    </location>
</feature>
<comment type="similarity">
    <text evidence="5">Belongs to the NRP synthetase family.</text>
</comment>
<dbReference type="Proteomes" id="UP000281468">
    <property type="component" value="Unassembled WGS sequence"/>
</dbReference>
<dbReference type="PROSITE" id="PS50075">
    <property type="entry name" value="CARRIER"/>
    <property type="match status" value="6"/>
</dbReference>
<dbReference type="GO" id="GO:0043041">
    <property type="term" value="P:amino acid activation for nonribosomal peptide biosynthetic process"/>
    <property type="evidence" value="ECO:0007669"/>
    <property type="project" value="TreeGrafter"/>
</dbReference>
<dbReference type="FunFam" id="3.40.50.980:FF:000001">
    <property type="entry name" value="Non-ribosomal peptide synthetase"/>
    <property type="match status" value="1"/>
</dbReference>
<dbReference type="GO" id="GO:0031169">
    <property type="term" value="P:ferrichrome biosynthetic process"/>
    <property type="evidence" value="ECO:0007669"/>
    <property type="project" value="UniProtKB-ARBA"/>
</dbReference>
<evidence type="ECO:0000256" key="5">
    <source>
        <dbReference type="ARBA" id="ARBA00029454"/>
    </source>
</evidence>
<evidence type="ECO:0000256" key="6">
    <source>
        <dbReference type="SAM" id="MobiDB-lite"/>
    </source>
</evidence>
<dbReference type="Pfam" id="PF00550">
    <property type="entry name" value="PP-binding"/>
    <property type="match status" value="6"/>
</dbReference>
<evidence type="ECO:0000259" key="7">
    <source>
        <dbReference type="PROSITE" id="PS50075"/>
    </source>
</evidence>
<feature type="domain" description="Carrier" evidence="7">
    <location>
        <begin position="4336"/>
        <end position="4409"/>
    </location>
</feature>
<dbReference type="SUPFAM" id="SSF47336">
    <property type="entry name" value="ACP-like"/>
    <property type="match status" value="6"/>
</dbReference>
<feature type="domain" description="Carrier" evidence="7">
    <location>
        <begin position="3760"/>
        <end position="3833"/>
    </location>
</feature>
<feature type="domain" description="Carrier" evidence="7">
    <location>
        <begin position="526"/>
        <end position="604"/>
    </location>
</feature>
<dbReference type="InterPro" id="IPR009081">
    <property type="entry name" value="PP-bd_ACP"/>
</dbReference>
<dbReference type="FunFam" id="3.30.300.30:FF:000015">
    <property type="entry name" value="Nonribosomal peptide synthase SidD"/>
    <property type="match status" value="1"/>
</dbReference>
<proteinExistence type="inferred from homology"/>
<dbReference type="PANTHER" id="PTHR45527">
    <property type="entry name" value="NONRIBOSOMAL PEPTIDE SYNTHETASE"/>
    <property type="match status" value="1"/>
</dbReference>
<evidence type="ECO:0000313" key="8">
    <source>
        <dbReference type="EMBL" id="RMY92675.1"/>
    </source>
</evidence>
<keyword evidence="4" id="KW-0436">Ligase</keyword>
<dbReference type="Pfam" id="PF00668">
    <property type="entry name" value="Condensation"/>
    <property type="match status" value="6"/>
</dbReference>
<evidence type="ECO:0000313" key="9">
    <source>
        <dbReference type="Proteomes" id="UP000281468"/>
    </source>
</evidence>
<keyword evidence="3" id="KW-0597">Phosphoprotein</keyword>
<dbReference type="Gene3D" id="1.10.1200.10">
    <property type="entry name" value="ACP-like"/>
    <property type="match status" value="5"/>
</dbReference>
<dbReference type="GO" id="GO:0031177">
    <property type="term" value="F:phosphopantetheine binding"/>
    <property type="evidence" value="ECO:0007669"/>
    <property type="project" value="InterPro"/>
</dbReference>
<evidence type="ECO:0000256" key="2">
    <source>
        <dbReference type="ARBA" id="ARBA00022450"/>
    </source>
</evidence>
<evidence type="ECO:0000256" key="3">
    <source>
        <dbReference type="ARBA" id="ARBA00022553"/>
    </source>
</evidence>
<dbReference type="Pfam" id="PF00501">
    <property type="entry name" value="AMP-binding"/>
    <property type="match status" value="3"/>
</dbReference>
<name>A0A3M7FUY4_HORWE</name>
<dbReference type="NCBIfam" id="TIGR01733">
    <property type="entry name" value="AA-adenyl-dom"/>
    <property type="match status" value="3"/>
</dbReference>
<accession>A0A3M7FUY4</accession>